<dbReference type="NCBIfam" id="TIGR02784">
    <property type="entry name" value="addA_alphas"/>
    <property type="match status" value="1"/>
</dbReference>
<proteinExistence type="predicted"/>
<dbReference type="InterPro" id="IPR014016">
    <property type="entry name" value="UvrD-like_ATP-bd"/>
</dbReference>
<dbReference type="GO" id="GO:0033202">
    <property type="term" value="C:DNA helicase complex"/>
    <property type="evidence" value="ECO:0007669"/>
    <property type="project" value="TreeGrafter"/>
</dbReference>
<dbReference type="PANTHER" id="PTHR11070:SF2">
    <property type="entry name" value="ATP-DEPENDENT DNA HELICASE SRS2"/>
    <property type="match status" value="1"/>
</dbReference>
<dbReference type="Pfam" id="PF13361">
    <property type="entry name" value="UvrD_C"/>
    <property type="match status" value="1"/>
</dbReference>
<evidence type="ECO:0000256" key="8">
    <source>
        <dbReference type="ARBA" id="ARBA00023125"/>
    </source>
</evidence>
<evidence type="ECO:0000256" key="3">
    <source>
        <dbReference type="ARBA" id="ARBA00022763"/>
    </source>
</evidence>
<protein>
    <recommendedName>
        <fullName evidence="12">DNA 3'-5' helicase</fullName>
        <ecNumber evidence="12">5.6.2.4</ecNumber>
    </recommendedName>
    <alternativeName>
        <fullName evidence="13">DNA 3'-5' helicase II</fullName>
    </alternativeName>
</protein>
<keyword evidence="7 15" id="KW-0067">ATP-binding</keyword>
<dbReference type="SUPFAM" id="SSF52540">
    <property type="entry name" value="P-loop containing nucleoside triphosphate hydrolases"/>
    <property type="match status" value="1"/>
</dbReference>
<evidence type="ECO:0000256" key="5">
    <source>
        <dbReference type="ARBA" id="ARBA00022806"/>
    </source>
</evidence>
<keyword evidence="1" id="KW-0540">Nuclease</keyword>
<dbReference type="GO" id="GO:0005829">
    <property type="term" value="C:cytosol"/>
    <property type="evidence" value="ECO:0007669"/>
    <property type="project" value="TreeGrafter"/>
</dbReference>
<keyword evidence="20" id="KW-1185">Reference proteome</keyword>
<evidence type="ECO:0000256" key="16">
    <source>
        <dbReference type="SAM" id="MobiDB-lite"/>
    </source>
</evidence>
<dbReference type="GO" id="GO:0000725">
    <property type="term" value="P:recombinational repair"/>
    <property type="evidence" value="ECO:0007669"/>
    <property type="project" value="TreeGrafter"/>
</dbReference>
<feature type="domain" description="UvrD-like helicase C-terminal" evidence="18">
    <location>
        <begin position="517"/>
        <end position="792"/>
    </location>
</feature>
<accession>A0A4R7BRC5</accession>
<dbReference type="InterPro" id="IPR027417">
    <property type="entry name" value="P-loop_NTPase"/>
</dbReference>
<dbReference type="PANTHER" id="PTHR11070">
    <property type="entry name" value="UVRD / RECB / PCRA DNA HELICASE FAMILY MEMBER"/>
    <property type="match status" value="1"/>
</dbReference>
<dbReference type="Gene3D" id="3.30.160.800">
    <property type="match status" value="1"/>
</dbReference>
<dbReference type="InterPro" id="IPR014151">
    <property type="entry name" value="DNA_helicase_AddA"/>
</dbReference>
<dbReference type="PROSITE" id="PS51198">
    <property type="entry name" value="UVRD_HELICASE_ATP_BIND"/>
    <property type="match status" value="1"/>
</dbReference>
<feature type="compositionally biased region" description="Low complexity" evidence="16">
    <location>
        <begin position="955"/>
        <end position="967"/>
    </location>
</feature>
<keyword evidence="8" id="KW-0238">DNA-binding</keyword>
<evidence type="ECO:0000256" key="2">
    <source>
        <dbReference type="ARBA" id="ARBA00022741"/>
    </source>
</evidence>
<evidence type="ECO:0000256" key="6">
    <source>
        <dbReference type="ARBA" id="ARBA00022839"/>
    </source>
</evidence>
<keyword evidence="4 15" id="KW-0378">Hydrolase</keyword>
<evidence type="ECO:0000256" key="15">
    <source>
        <dbReference type="PROSITE-ProRule" id="PRU00560"/>
    </source>
</evidence>
<evidence type="ECO:0000256" key="11">
    <source>
        <dbReference type="ARBA" id="ARBA00034617"/>
    </source>
</evidence>
<feature type="region of interest" description="Disordered" evidence="16">
    <location>
        <begin position="947"/>
        <end position="971"/>
    </location>
</feature>
<dbReference type="InterPro" id="IPR014017">
    <property type="entry name" value="DNA_helicase_UvrD-like_C"/>
</dbReference>
<dbReference type="GO" id="GO:0005524">
    <property type="term" value="F:ATP binding"/>
    <property type="evidence" value="ECO:0007669"/>
    <property type="project" value="UniProtKB-UniRule"/>
</dbReference>
<reference evidence="19 20" key="1">
    <citation type="submission" date="2019-03" db="EMBL/GenBank/DDBJ databases">
        <title>Genomic Encyclopedia of Type Strains, Phase IV (KMG-IV): sequencing the most valuable type-strain genomes for metagenomic binning, comparative biology and taxonomic classification.</title>
        <authorList>
            <person name="Goeker M."/>
        </authorList>
    </citation>
    <scope>NUCLEOTIDE SEQUENCE [LARGE SCALE GENOMIC DNA]</scope>
    <source>
        <strain evidence="19 20">DSM 25903</strain>
    </source>
</reference>
<gene>
    <name evidence="19" type="ORF">EV668_4423</name>
</gene>
<keyword evidence="2 15" id="KW-0547">Nucleotide-binding</keyword>
<sequence length="1148" mass="123300">MSRRDLVVSPDAIERQRRASDPEASAWVSANAGAGKTKVLTDRVIRLMLNGSPPSRILCLTFTKAAAAEMTIRVFETLGDWVTLDAPALTEALERLCGQRPDRATLARARRLFARAVETPGGLKIETIHAFCERLLHLVPLEAGVPPRFAVLDDGQAAELMAEARAAVLVEASSQRDLALAAALEAVAQEVSGDALTRLVGDAVADERIPDGPQERTEALGRIAAALGLRPGEMPDAIRGAIVEGGIPPAEWPVVAASLNATGKKSDADRARDLVFAAEAPSIEAKVAHYWSVFFTDKGEERARIVTQAVDADLRQRLADEQTRLRLVHVRLLAAETLARTRALWHFAAAIRERFKALKRRLGALDFADLIGRTLALLDGGHAPWVLYRLDRGIDHVLIDEAQDTNPEQWRILQRLTEEFTAGAGRPGPAIRTVFAVGDPKQSIYSFQGADPRLFDESRRHWKGRHAGAGMRFEDVGLVLSFRSAPAILHAVDATFRPKAHFRGLSFDESVTGTVHESARPKAPGRIEVWPTLMPEPAADEADAWAEPVDRPDPRSPALIAAQRVAEAVRHWTTEPDPAIGRPWRPGEVLILARKRGPAFFAAIRALKAAGVPVAGADRIDINQQIAVNDLVAAGQAALLPGHDLALACALKSPLVGLGDDDLIRIAADRPEGQSLEAALEAAAAEDPRARAAFEALMAWRRLARSTGAFGFFATLLGPGGGRRRLVERLGGEAQDAIDTFLCRAQAEERALEAPSLTAFLARFESAEHVIKRDPEGQSGEVRVMTVHGAKGLEAPLVVLLDGCDVAGQDPKLIALPTGRGDEALPVWAPGKSSDPPLVGEARAALHERGLEEHHRLLYVALTRARDRLVLVPYTGLRGTEPPEAWCAMVRRGFAEAGEPLDPEETPWGAIEIYRQSGAVREPEEAASTPPPLDLPGWLTRAVEAEPEPLPPLRPSSALAAAGRGPSDPVRARARREARRHGVLVHALIDHLAALPAEAREETTLRFLTARGSALSEAERAAIAADARALLDHPGLAPLFAPGSRGEVSIAGRIGPPGGERAVSGQIDRLAVGPDSIVVADFKTGAPPRGGIAPDRYLAQLAVYRELLRETHPGRALRALLVWPEGPTVLEPAPEALDGALARVLALP</sequence>
<dbReference type="GO" id="GO:0043138">
    <property type="term" value="F:3'-5' DNA helicase activity"/>
    <property type="evidence" value="ECO:0007669"/>
    <property type="project" value="UniProtKB-EC"/>
</dbReference>
<organism evidence="19 20">
    <name type="scientific">Enterovirga rhinocerotis</name>
    <dbReference type="NCBI Taxonomy" id="1339210"/>
    <lineage>
        <taxon>Bacteria</taxon>
        <taxon>Pseudomonadati</taxon>
        <taxon>Pseudomonadota</taxon>
        <taxon>Alphaproteobacteria</taxon>
        <taxon>Hyphomicrobiales</taxon>
        <taxon>Methylobacteriaceae</taxon>
        <taxon>Enterovirga</taxon>
    </lineage>
</organism>
<dbReference type="EC" id="5.6.2.4" evidence="12"/>
<feature type="binding site" evidence="15">
    <location>
        <begin position="30"/>
        <end position="37"/>
    </location>
    <ligand>
        <name>ATP</name>
        <dbReference type="ChEBI" id="CHEBI:30616"/>
    </ligand>
</feature>
<keyword evidence="10" id="KW-0413">Isomerase</keyword>
<dbReference type="Gene3D" id="3.40.50.300">
    <property type="entry name" value="P-loop containing nucleotide triphosphate hydrolases"/>
    <property type="match status" value="3"/>
</dbReference>
<dbReference type="Gene3D" id="1.10.486.10">
    <property type="entry name" value="PCRA, domain 4"/>
    <property type="match status" value="1"/>
</dbReference>
<dbReference type="AlphaFoldDB" id="A0A4R7BRC5"/>
<feature type="domain" description="UvrD-like helicase ATP-binding" evidence="17">
    <location>
        <begin position="9"/>
        <end position="485"/>
    </location>
</feature>
<keyword evidence="3" id="KW-0227">DNA damage</keyword>
<evidence type="ECO:0000256" key="12">
    <source>
        <dbReference type="ARBA" id="ARBA00034808"/>
    </source>
</evidence>
<keyword evidence="9" id="KW-0234">DNA repair</keyword>
<dbReference type="Pfam" id="PF12705">
    <property type="entry name" value="PDDEXK_1"/>
    <property type="match status" value="1"/>
</dbReference>
<evidence type="ECO:0000256" key="9">
    <source>
        <dbReference type="ARBA" id="ARBA00023204"/>
    </source>
</evidence>
<evidence type="ECO:0000256" key="4">
    <source>
        <dbReference type="ARBA" id="ARBA00022801"/>
    </source>
</evidence>
<dbReference type="PROSITE" id="PS51217">
    <property type="entry name" value="UVRD_HELICASE_CTER"/>
    <property type="match status" value="1"/>
</dbReference>
<dbReference type="Proteomes" id="UP000295122">
    <property type="component" value="Unassembled WGS sequence"/>
</dbReference>
<evidence type="ECO:0000313" key="20">
    <source>
        <dbReference type="Proteomes" id="UP000295122"/>
    </source>
</evidence>
<dbReference type="InterPro" id="IPR011604">
    <property type="entry name" value="PDDEXK-like_dom_sf"/>
</dbReference>
<evidence type="ECO:0000313" key="19">
    <source>
        <dbReference type="EMBL" id="TDR87342.1"/>
    </source>
</evidence>
<dbReference type="Gene3D" id="3.90.320.10">
    <property type="match status" value="1"/>
</dbReference>
<dbReference type="RefSeq" id="WP_133774186.1">
    <property type="nucleotide sequence ID" value="NZ_SNZR01000016.1"/>
</dbReference>
<evidence type="ECO:0000256" key="10">
    <source>
        <dbReference type="ARBA" id="ARBA00023235"/>
    </source>
</evidence>
<dbReference type="InterPro" id="IPR038726">
    <property type="entry name" value="PDDEXK_AddAB-type"/>
</dbReference>
<evidence type="ECO:0000256" key="7">
    <source>
        <dbReference type="ARBA" id="ARBA00022840"/>
    </source>
</evidence>
<evidence type="ECO:0000259" key="17">
    <source>
        <dbReference type="PROSITE" id="PS51198"/>
    </source>
</evidence>
<dbReference type="EMBL" id="SNZR01000016">
    <property type="protein sequence ID" value="TDR87342.1"/>
    <property type="molecule type" value="Genomic_DNA"/>
</dbReference>
<evidence type="ECO:0000256" key="13">
    <source>
        <dbReference type="ARBA" id="ARBA00034923"/>
    </source>
</evidence>
<dbReference type="GO" id="GO:0003677">
    <property type="term" value="F:DNA binding"/>
    <property type="evidence" value="ECO:0007669"/>
    <property type="project" value="UniProtKB-KW"/>
</dbReference>
<keyword evidence="5 15" id="KW-0347">Helicase</keyword>
<evidence type="ECO:0000256" key="14">
    <source>
        <dbReference type="ARBA" id="ARBA00048988"/>
    </source>
</evidence>
<dbReference type="Pfam" id="PF00580">
    <property type="entry name" value="UvrD-helicase"/>
    <property type="match status" value="1"/>
</dbReference>
<comment type="catalytic activity">
    <reaction evidence="14">
        <text>ATP + H2O = ADP + phosphate + H(+)</text>
        <dbReference type="Rhea" id="RHEA:13065"/>
        <dbReference type="ChEBI" id="CHEBI:15377"/>
        <dbReference type="ChEBI" id="CHEBI:15378"/>
        <dbReference type="ChEBI" id="CHEBI:30616"/>
        <dbReference type="ChEBI" id="CHEBI:43474"/>
        <dbReference type="ChEBI" id="CHEBI:456216"/>
        <dbReference type="EC" id="5.6.2.4"/>
    </reaction>
</comment>
<dbReference type="OrthoDB" id="9810135at2"/>
<dbReference type="GO" id="GO:0004527">
    <property type="term" value="F:exonuclease activity"/>
    <property type="evidence" value="ECO:0007669"/>
    <property type="project" value="UniProtKB-KW"/>
</dbReference>
<comment type="catalytic activity">
    <reaction evidence="11">
        <text>Couples ATP hydrolysis with the unwinding of duplex DNA by translocating in the 3'-5' direction.</text>
        <dbReference type="EC" id="5.6.2.4"/>
    </reaction>
</comment>
<comment type="caution">
    <text evidence="19">The sequence shown here is derived from an EMBL/GenBank/DDBJ whole genome shotgun (WGS) entry which is preliminary data.</text>
</comment>
<evidence type="ECO:0000259" key="18">
    <source>
        <dbReference type="PROSITE" id="PS51217"/>
    </source>
</evidence>
<keyword evidence="6" id="KW-0269">Exonuclease</keyword>
<name>A0A4R7BRC5_9HYPH</name>
<evidence type="ECO:0000256" key="1">
    <source>
        <dbReference type="ARBA" id="ARBA00022722"/>
    </source>
</evidence>
<dbReference type="InterPro" id="IPR000212">
    <property type="entry name" value="DNA_helicase_UvrD/REP"/>
</dbReference>